<name>A0AAW1XSK2_RUBAR</name>
<dbReference type="EMBL" id="JBEDUW010000003">
    <property type="protein sequence ID" value="KAK9939755.1"/>
    <property type="molecule type" value="Genomic_DNA"/>
</dbReference>
<organism evidence="1 2">
    <name type="scientific">Rubus argutus</name>
    <name type="common">Southern blackberry</name>
    <dbReference type="NCBI Taxonomy" id="59490"/>
    <lineage>
        <taxon>Eukaryota</taxon>
        <taxon>Viridiplantae</taxon>
        <taxon>Streptophyta</taxon>
        <taxon>Embryophyta</taxon>
        <taxon>Tracheophyta</taxon>
        <taxon>Spermatophyta</taxon>
        <taxon>Magnoliopsida</taxon>
        <taxon>eudicotyledons</taxon>
        <taxon>Gunneridae</taxon>
        <taxon>Pentapetalae</taxon>
        <taxon>rosids</taxon>
        <taxon>fabids</taxon>
        <taxon>Rosales</taxon>
        <taxon>Rosaceae</taxon>
        <taxon>Rosoideae</taxon>
        <taxon>Rosoideae incertae sedis</taxon>
        <taxon>Rubus</taxon>
    </lineage>
</organism>
<keyword evidence="2" id="KW-1185">Reference proteome</keyword>
<dbReference type="Gene3D" id="2.30.30.490">
    <property type="match status" value="1"/>
</dbReference>
<sequence length="105" mass="12276">MQRGSETVLGNTANEREVFLRNECMNLAIEDVKQTVVVGFQSILWRHQYRKKNADANRIDRARAEERKKNGLPTEYYCKASLAKVKVRRYFRPEDISVEKACILL</sequence>
<dbReference type="Proteomes" id="UP001457282">
    <property type="component" value="Unassembled WGS sequence"/>
</dbReference>
<evidence type="ECO:0000313" key="1">
    <source>
        <dbReference type="EMBL" id="KAK9939755.1"/>
    </source>
</evidence>
<comment type="caution">
    <text evidence="1">The sequence shown here is derived from an EMBL/GenBank/DDBJ whole genome shotgun (WGS) entry which is preliminary data.</text>
</comment>
<dbReference type="InterPro" id="IPR043151">
    <property type="entry name" value="BAH_sf"/>
</dbReference>
<accession>A0AAW1XSK2</accession>
<reference evidence="1 2" key="1">
    <citation type="journal article" date="2023" name="G3 (Bethesda)">
        <title>A chromosome-length genome assembly and annotation of blackberry (Rubus argutus, cv. 'Hillquist').</title>
        <authorList>
            <person name="Bruna T."/>
            <person name="Aryal R."/>
            <person name="Dudchenko O."/>
            <person name="Sargent D.J."/>
            <person name="Mead D."/>
            <person name="Buti M."/>
            <person name="Cavallini A."/>
            <person name="Hytonen T."/>
            <person name="Andres J."/>
            <person name="Pham M."/>
            <person name="Weisz D."/>
            <person name="Mascagni F."/>
            <person name="Usai G."/>
            <person name="Natali L."/>
            <person name="Bassil N."/>
            <person name="Fernandez G.E."/>
            <person name="Lomsadze A."/>
            <person name="Armour M."/>
            <person name="Olukolu B."/>
            <person name="Poorten T."/>
            <person name="Britton C."/>
            <person name="Davik J."/>
            <person name="Ashrafi H."/>
            <person name="Aiden E.L."/>
            <person name="Borodovsky M."/>
            <person name="Worthington M."/>
        </authorList>
    </citation>
    <scope>NUCLEOTIDE SEQUENCE [LARGE SCALE GENOMIC DNA]</scope>
    <source>
        <strain evidence="1">PI 553951</strain>
    </source>
</reference>
<proteinExistence type="predicted"/>
<protein>
    <submittedName>
        <fullName evidence="1">Uncharacterized protein</fullName>
    </submittedName>
</protein>
<gene>
    <name evidence="1" type="ORF">M0R45_016444</name>
</gene>
<dbReference type="AlphaFoldDB" id="A0AAW1XSK2"/>
<evidence type="ECO:0000313" key="2">
    <source>
        <dbReference type="Proteomes" id="UP001457282"/>
    </source>
</evidence>